<name>A0A7R7DTQ9_9ACTN</name>
<feature type="compositionally biased region" description="Polar residues" evidence="1">
    <location>
        <begin position="82"/>
        <end position="93"/>
    </location>
</feature>
<keyword evidence="2" id="KW-0812">Transmembrane</keyword>
<evidence type="ECO:0000256" key="3">
    <source>
        <dbReference type="SAM" id="SignalP"/>
    </source>
</evidence>
<protein>
    <recommendedName>
        <fullName evidence="6">Gram-positive cocci surface proteins LPxTG domain-containing protein</fullName>
    </recommendedName>
</protein>
<feature type="region of interest" description="Disordered" evidence="1">
    <location>
        <begin position="134"/>
        <end position="201"/>
    </location>
</feature>
<keyword evidence="2" id="KW-1133">Transmembrane helix</keyword>
<keyword evidence="2" id="KW-0472">Membrane</keyword>
<feature type="region of interest" description="Disordered" evidence="1">
    <location>
        <begin position="78"/>
        <end position="107"/>
    </location>
</feature>
<accession>A0A7R7DTQ9</accession>
<dbReference type="RefSeq" id="WP_344319364.1">
    <property type="nucleotide sequence ID" value="NZ_BAAAKF010000029.1"/>
</dbReference>
<keyword evidence="5" id="KW-1185">Reference proteome</keyword>
<evidence type="ECO:0000313" key="5">
    <source>
        <dbReference type="Proteomes" id="UP000611640"/>
    </source>
</evidence>
<reference evidence="4 5" key="1">
    <citation type="submission" date="2020-08" db="EMBL/GenBank/DDBJ databases">
        <title>Whole genome shotgun sequence of Actinocatenispora thailandica NBRC 105041.</title>
        <authorList>
            <person name="Komaki H."/>
            <person name="Tamura T."/>
        </authorList>
    </citation>
    <scope>NUCLEOTIDE SEQUENCE [LARGE SCALE GENOMIC DNA]</scope>
    <source>
        <strain evidence="4 5">NBRC 105041</strain>
    </source>
</reference>
<organism evidence="4 5">
    <name type="scientific">Actinocatenispora thailandica</name>
    <dbReference type="NCBI Taxonomy" id="227318"/>
    <lineage>
        <taxon>Bacteria</taxon>
        <taxon>Bacillati</taxon>
        <taxon>Actinomycetota</taxon>
        <taxon>Actinomycetes</taxon>
        <taxon>Micromonosporales</taxon>
        <taxon>Micromonosporaceae</taxon>
        <taxon>Actinocatenispora</taxon>
    </lineage>
</organism>
<evidence type="ECO:0000256" key="2">
    <source>
        <dbReference type="SAM" id="Phobius"/>
    </source>
</evidence>
<evidence type="ECO:0008006" key="6">
    <source>
        <dbReference type="Google" id="ProtNLM"/>
    </source>
</evidence>
<dbReference type="AlphaFoldDB" id="A0A7R7DTQ9"/>
<feature type="chain" id="PRO_5031412992" description="Gram-positive cocci surface proteins LPxTG domain-containing protein" evidence="3">
    <location>
        <begin position="32"/>
        <end position="234"/>
    </location>
</feature>
<evidence type="ECO:0000256" key="1">
    <source>
        <dbReference type="SAM" id="MobiDB-lite"/>
    </source>
</evidence>
<dbReference type="KEGG" id="atl:Athai_50080"/>
<keyword evidence="3" id="KW-0732">Signal</keyword>
<gene>
    <name evidence="4" type="ORF">Athai_50080</name>
</gene>
<dbReference type="EMBL" id="AP023355">
    <property type="protein sequence ID" value="BCJ37505.1"/>
    <property type="molecule type" value="Genomic_DNA"/>
</dbReference>
<feature type="compositionally biased region" description="Low complexity" evidence="1">
    <location>
        <begin position="136"/>
        <end position="200"/>
    </location>
</feature>
<sequence>MKATMASRWATVMVAAAVVGAGLGAPGAALAAPGDNGDVKIHNSGTPVDDPSNEPKVCVFYLDAFNFDGLQQVSWHIDEQPPTGTSQVGQGTITLDPDGNGHTQDMTLPNGHYKLVWNWEGENGAGKSKVFTVECASPSPSTSPSASTSSSPSASTSPSGSASASTSTSPSTPASPSGSASPTSAAPVSPQPSGSGSAGPTLPVTGTPLGVLAAIAGALVAGGVALRLRMRRRS</sequence>
<dbReference type="Proteomes" id="UP000611640">
    <property type="component" value="Chromosome"/>
</dbReference>
<feature type="transmembrane region" description="Helical" evidence="2">
    <location>
        <begin position="209"/>
        <end position="228"/>
    </location>
</feature>
<proteinExistence type="predicted"/>
<evidence type="ECO:0000313" key="4">
    <source>
        <dbReference type="EMBL" id="BCJ37505.1"/>
    </source>
</evidence>
<feature type="signal peptide" evidence="3">
    <location>
        <begin position="1"/>
        <end position="31"/>
    </location>
</feature>